<dbReference type="RefSeq" id="WP_344710299.1">
    <property type="nucleotide sequence ID" value="NZ_BAAAZD010000002.1"/>
</dbReference>
<keyword evidence="9" id="KW-0574">Periplasm</keyword>
<dbReference type="SUPFAM" id="SSF56281">
    <property type="entry name" value="Metallo-hydrolase/oxidoreductase"/>
    <property type="match status" value="1"/>
</dbReference>
<name>A0ABP7S7V1_9SPHN</name>
<dbReference type="Gene3D" id="3.60.15.10">
    <property type="entry name" value="Ribonuclease Z/Hydroxyacylglutathione hydrolase-like"/>
    <property type="match status" value="1"/>
</dbReference>
<proteinExistence type="inferred from homology"/>
<dbReference type="EC" id="3.5.2.6" evidence="6"/>
<comment type="similarity">
    <text evidence="4">Belongs to the metallo-beta-lactamase superfamily. Class-B beta-lactamase family.</text>
</comment>
<organism evidence="15 16">
    <name type="scientific">Sphingomonas humi</name>
    <dbReference type="NCBI Taxonomy" id="335630"/>
    <lineage>
        <taxon>Bacteria</taxon>
        <taxon>Pseudomonadati</taxon>
        <taxon>Pseudomonadota</taxon>
        <taxon>Alphaproteobacteria</taxon>
        <taxon>Sphingomonadales</taxon>
        <taxon>Sphingomonadaceae</taxon>
        <taxon>Sphingomonas</taxon>
    </lineage>
</organism>
<evidence type="ECO:0000256" key="5">
    <source>
        <dbReference type="ARBA" id="ARBA00011245"/>
    </source>
</evidence>
<sequence>MRRIAAAIALLLAATPAAAQQDYSKVEIKVERVAPGVAVLFGAGGNIGVSYGEDGNVIIDDQFAPLAPKIIAAVKSLHPDPIKFLINTHWHGDHTGGNVAFGEAGAIIVAHDNVRRRLSADTFFKTMNEQIKATPKAGLPVVTFAKGVTIHLNGDDLQVTHVDNAHTDGDSLVYWSSANVLHMGDTFFFKATYPFIDRESGGSIDGMIAAAKTGLGIVKPGGKVIPGHGPVATREDLQAYHDMLADIRAKVAAGIRAGRTKAQVIASRPTAAYEGKVASNGFITPDRFVEGTYDELKPKLAGKARR</sequence>
<comment type="catalytic activity">
    <reaction evidence="1">
        <text>a beta-lactam + H2O = a substituted beta-amino acid</text>
        <dbReference type="Rhea" id="RHEA:20401"/>
        <dbReference type="ChEBI" id="CHEBI:15377"/>
        <dbReference type="ChEBI" id="CHEBI:35627"/>
        <dbReference type="ChEBI" id="CHEBI:140347"/>
        <dbReference type="EC" id="3.5.2.6"/>
    </reaction>
</comment>
<accession>A0ABP7S7V1</accession>
<evidence type="ECO:0000256" key="1">
    <source>
        <dbReference type="ARBA" id="ARBA00001526"/>
    </source>
</evidence>
<reference evidence="16" key="1">
    <citation type="journal article" date="2019" name="Int. J. Syst. Evol. Microbiol.">
        <title>The Global Catalogue of Microorganisms (GCM) 10K type strain sequencing project: providing services to taxonomists for standard genome sequencing and annotation.</title>
        <authorList>
            <consortium name="The Broad Institute Genomics Platform"/>
            <consortium name="The Broad Institute Genome Sequencing Center for Infectious Disease"/>
            <person name="Wu L."/>
            <person name="Ma J."/>
        </authorList>
    </citation>
    <scope>NUCLEOTIDE SEQUENCE [LARGE SCALE GENOMIC DNA]</scope>
    <source>
        <strain evidence="16">JCM 16603</strain>
    </source>
</reference>
<feature type="domain" description="Metallo-beta-lactamase" evidence="14">
    <location>
        <begin position="44"/>
        <end position="228"/>
    </location>
</feature>
<evidence type="ECO:0000256" key="4">
    <source>
        <dbReference type="ARBA" id="ARBA00005250"/>
    </source>
</evidence>
<feature type="chain" id="PRO_5045352741" description="beta-lactamase" evidence="13">
    <location>
        <begin position="20"/>
        <end position="306"/>
    </location>
</feature>
<dbReference type="InterPro" id="IPR001279">
    <property type="entry name" value="Metallo-B-lactamas"/>
</dbReference>
<evidence type="ECO:0000256" key="6">
    <source>
        <dbReference type="ARBA" id="ARBA00012865"/>
    </source>
</evidence>
<evidence type="ECO:0000256" key="10">
    <source>
        <dbReference type="ARBA" id="ARBA00022801"/>
    </source>
</evidence>
<evidence type="ECO:0000256" key="8">
    <source>
        <dbReference type="ARBA" id="ARBA00022729"/>
    </source>
</evidence>
<gene>
    <name evidence="15" type="ORF">GCM10022211_21830</name>
</gene>
<evidence type="ECO:0000256" key="3">
    <source>
        <dbReference type="ARBA" id="ARBA00004418"/>
    </source>
</evidence>
<evidence type="ECO:0000256" key="13">
    <source>
        <dbReference type="SAM" id="SignalP"/>
    </source>
</evidence>
<dbReference type="PANTHER" id="PTHR42951">
    <property type="entry name" value="METALLO-BETA-LACTAMASE DOMAIN-CONTAINING"/>
    <property type="match status" value="1"/>
</dbReference>
<keyword evidence="10" id="KW-0378">Hydrolase</keyword>
<comment type="subcellular location">
    <subcellularLocation>
        <location evidence="3">Periplasm</location>
    </subcellularLocation>
</comment>
<dbReference type="InterPro" id="IPR036866">
    <property type="entry name" value="RibonucZ/Hydroxyglut_hydro"/>
</dbReference>
<evidence type="ECO:0000259" key="14">
    <source>
        <dbReference type="SMART" id="SM00849"/>
    </source>
</evidence>
<keyword evidence="8 13" id="KW-0732">Signal</keyword>
<dbReference type="SMART" id="SM00849">
    <property type="entry name" value="Lactamase_B"/>
    <property type="match status" value="1"/>
</dbReference>
<dbReference type="InterPro" id="IPR050855">
    <property type="entry name" value="NDM-1-like"/>
</dbReference>
<keyword evidence="7" id="KW-0479">Metal-binding</keyword>
<evidence type="ECO:0000256" key="7">
    <source>
        <dbReference type="ARBA" id="ARBA00022723"/>
    </source>
</evidence>
<dbReference type="PROSITE" id="PS00743">
    <property type="entry name" value="BETA_LACTAMASE_B_1"/>
    <property type="match status" value="1"/>
</dbReference>
<dbReference type="Pfam" id="PF00753">
    <property type="entry name" value="Lactamase_B"/>
    <property type="match status" value="1"/>
</dbReference>
<comment type="caution">
    <text evidence="15">The sequence shown here is derived from an EMBL/GenBank/DDBJ whole genome shotgun (WGS) entry which is preliminary data.</text>
</comment>
<evidence type="ECO:0000313" key="16">
    <source>
        <dbReference type="Proteomes" id="UP001501310"/>
    </source>
</evidence>
<evidence type="ECO:0000256" key="12">
    <source>
        <dbReference type="ARBA" id="ARBA00023251"/>
    </source>
</evidence>
<comment type="subunit">
    <text evidence="5">Monomer.</text>
</comment>
<dbReference type="CDD" id="cd16282">
    <property type="entry name" value="metallo-hydrolase-like_MBL-fold"/>
    <property type="match status" value="1"/>
</dbReference>
<evidence type="ECO:0000256" key="2">
    <source>
        <dbReference type="ARBA" id="ARBA00001947"/>
    </source>
</evidence>
<evidence type="ECO:0000256" key="9">
    <source>
        <dbReference type="ARBA" id="ARBA00022764"/>
    </source>
</evidence>
<dbReference type="PANTHER" id="PTHR42951:SF4">
    <property type="entry name" value="ACYL-COENZYME A THIOESTERASE MBLAC2"/>
    <property type="match status" value="1"/>
</dbReference>
<feature type="signal peptide" evidence="13">
    <location>
        <begin position="1"/>
        <end position="19"/>
    </location>
</feature>
<evidence type="ECO:0000313" key="15">
    <source>
        <dbReference type="EMBL" id="GAA4008027.1"/>
    </source>
</evidence>
<dbReference type="Proteomes" id="UP001501310">
    <property type="component" value="Unassembled WGS sequence"/>
</dbReference>
<protein>
    <recommendedName>
        <fullName evidence="6">beta-lactamase</fullName>
        <ecNumber evidence="6">3.5.2.6</ecNumber>
    </recommendedName>
</protein>
<dbReference type="InterPro" id="IPR001018">
    <property type="entry name" value="Beta-lactamase_class-B_CS"/>
</dbReference>
<keyword evidence="11" id="KW-0862">Zinc</keyword>
<dbReference type="EMBL" id="BAAAZD010000002">
    <property type="protein sequence ID" value="GAA4008027.1"/>
    <property type="molecule type" value="Genomic_DNA"/>
</dbReference>
<keyword evidence="16" id="KW-1185">Reference proteome</keyword>
<keyword evidence="12" id="KW-0046">Antibiotic resistance</keyword>
<comment type="cofactor">
    <cofactor evidence="2">
        <name>Zn(2+)</name>
        <dbReference type="ChEBI" id="CHEBI:29105"/>
    </cofactor>
</comment>
<evidence type="ECO:0000256" key="11">
    <source>
        <dbReference type="ARBA" id="ARBA00022833"/>
    </source>
</evidence>